<keyword evidence="5 9" id="KW-0472">Membrane</keyword>
<dbReference type="PANTHER" id="PTHR24238:SF47">
    <property type="entry name" value="ECDYSTEROIDS_DOPAMINE RECEPTOR-RELATED"/>
    <property type="match status" value="1"/>
</dbReference>
<keyword evidence="7 8" id="KW-0807">Transducer</keyword>
<dbReference type="Gene3D" id="1.20.1070.10">
    <property type="entry name" value="Rhodopsin 7-helix transmembrane proteins"/>
    <property type="match status" value="1"/>
</dbReference>
<evidence type="ECO:0000256" key="4">
    <source>
        <dbReference type="ARBA" id="ARBA00023040"/>
    </source>
</evidence>
<evidence type="ECO:0000313" key="12">
    <source>
        <dbReference type="Proteomes" id="UP001634394"/>
    </source>
</evidence>
<evidence type="ECO:0000256" key="8">
    <source>
        <dbReference type="RuleBase" id="RU000688"/>
    </source>
</evidence>
<evidence type="ECO:0000256" key="1">
    <source>
        <dbReference type="ARBA" id="ARBA00004141"/>
    </source>
</evidence>
<dbReference type="InterPro" id="IPR017452">
    <property type="entry name" value="GPCR_Rhodpsn_7TM"/>
</dbReference>
<dbReference type="AlphaFoldDB" id="A0ABD3VSS5"/>
<dbReference type="PROSITE" id="PS50262">
    <property type="entry name" value="G_PROTEIN_RECEP_F1_2"/>
    <property type="match status" value="1"/>
</dbReference>
<keyword evidence="4 8" id="KW-0297">G-protein coupled receptor</keyword>
<evidence type="ECO:0000259" key="10">
    <source>
        <dbReference type="PROSITE" id="PS50262"/>
    </source>
</evidence>
<comment type="similarity">
    <text evidence="8">Belongs to the G-protein coupled receptor 1 family.</text>
</comment>
<dbReference type="EMBL" id="JBJQND010000010">
    <property type="protein sequence ID" value="KAL3864659.1"/>
    <property type="molecule type" value="Genomic_DNA"/>
</dbReference>
<sequence length="408" mass="47018">MEVNDSDKQFAEELNENFTSSILPVTIFFGAEACVGVLGNSLIMYVFSFKYNVCNFKYFVLVLAFIDLTSCLTTIPGEAYTQRFWYTYPDPNLCKAKSFFNVFTVFASALCLFLIAVDRHRKICKPFGWQIGNKMALRLCFIALILSAIVALPVPFLWGTQNYEKSYKGMIVNVTSCEKDAMFENAPHPLIYSSCLIVLLSIPMVFTFILYTLIAKKMLCEMKYARYTSLTVKKENILKTASFSIENGTRDESHEFNYESIRSSLGSGNILYEKNFNENEDNRFEEEDCETCEINNYLDCGSEPNNSKLDRAKMVVTLPKRGAISRSMKRKTMIMFILSAVFIFSTVLYLTLLSQIAREDSVIRSMTSNQRVLYFFFFRLYFINHVINPFVYAFLDTQFRLALVKLVR</sequence>
<comment type="caution">
    <text evidence="11">The sequence shown here is derived from an EMBL/GenBank/DDBJ whole genome shotgun (WGS) entry which is preliminary data.</text>
</comment>
<protein>
    <recommendedName>
        <fullName evidence="10">G-protein coupled receptors family 1 profile domain-containing protein</fullName>
    </recommendedName>
</protein>
<evidence type="ECO:0000256" key="2">
    <source>
        <dbReference type="ARBA" id="ARBA00022692"/>
    </source>
</evidence>
<keyword evidence="3 9" id="KW-1133">Transmembrane helix</keyword>
<evidence type="ECO:0000256" key="5">
    <source>
        <dbReference type="ARBA" id="ARBA00023136"/>
    </source>
</evidence>
<gene>
    <name evidence="11" type="ORF">ACJMK2_006323</name>
</gene>
<feature type="transmembrane region" description="Helical" evidence="9">
    <location>
        <begin position="190"/>
        <end position="214"/>
    </location>
</feature>
<evidence type="ECO:0000256" key="6">
    <source>
        <dbReference type="ARBA" id="ARBA00023170"/>
    </source>
</evidence>
<dbReference type="PANTHER" id="PTHR24238">
    <property type="entry name" value="G-PROTEIN COUPLED RECEPTOR"/>
    <property type="match status" value="1"/>
</dbReference>
<feature type="transmembrane region" description="Helical" evidence="9">
    <location>
        <begin position="99"/>
        <end position="117"/>
    </location>
</feature>
<dbReference type="InterPro" id="IPR000276">
    <property type="entry name" value="GPCR_Rhodpsn"/>
</dbReference>
<dbReference type="PRINTS" id="PR00237">
    <property type="entry name" value="GPCRRHODOPSN"/>
</dbReference>
<dbReference type="Pfam" id="PF00001">
    <property type="entry name" value="7tm_1"/>
    <property type="match status" value="1"/>
</dbReference>
<proteinExistence type="inferred from homology"/>
<dbReference type="Proteomes" id="UP001634394">
    <property type="component" value="Unassembled WGS sequence"/>
</dbReference>
<reference evidence="11 12" key="1">
    <citation type="submission" date="2024-11" db="EMBL/GenBank/DDBJ databases">
        <title>Chromosome-level genome assembly of the freshwater bivalve Anodonta woodiana.</title>
        <authorList>
            <person name="Chen X."/>
        </authorList>
    </citation>
    <scope>NUCLEOTIDE SEQUENCE [LARGE SCALE GENOMIC DNA]</scope>
    <source>
        <strain evidence="11">MN2024</strain>
        <tissue evidence="11">Gills</tissue>
    </source>
</reference>
<accession>A0ABD3VSS5</accession>
<feature type="transmembrane region" description="Helical" evidence="9">
    <location>
        <begin position="333"/>
        <end position="352"/>
    </location>
</feature>
<dbReference type="GO" id="GO:0016020">
    <property type="term" value="C:membrane"/>
    <property type="evidence" value="ECO:0007669"/>
    <property type="project" value="UniProtKB-SubCell"/>
</dbReference>
<keyword evidence="2 8" id="KW-0812">Transmembrane</keyword>
<feature type="transmembrane region" description="Helical" evidence="9">
    <location>
        <begin position="372"/>
        <end position="395"/>
    </location>
</feature>
<evidence type="ECO:0000313" key="11">
    <source>
        <dbReference type="EMBL" id="KAL3864659.1"/>
    </source>
</evidence>
<evidence type="ECO:0000256" key="7">
    <source>
        <dbReference type="ARBA" id="ARBA00023224"/>
    </source>
</evidence>
<feature type="transmembrane region" description="Helical" evidence="9">
    <location>
        <begin position="22"/>
        <end position="46"/>
    </location>
</feature>
<dbReference type="CDD" id="cd00637">
    <property type="entry name" value="7tm_classA_rhodopsin-like"/>
    <property type="match status" value="1"/>
</dbReference>
<name>A0ABD3VSS5_SINWO</name>
<feature type="domain" description="G-protein coupled receptors family 1 profile" evidence="10">
    <location>
        <begin position="39"/>
        <end position="392"/>
    </location>
</feature>
<feature type="transmembrane region" description="Helical" evidence="9">
    <location>
        <begin position="58"/>
        <end position="79"/>
    </location>
</feature>
<feature type="transmembrane region" description="Helical" evidence="9">
    <location>
        <begin position="137"/>
        <end position="158"/>
    </location>
</feature>
<evidence type="ECO:0000256" key="9">
    <source>
        <dbReference type="SAM" id="Phobius"/>
    </source>
</evidence>
<organism evidence="11 12">
    <name type="scientific">Sinanodonta woodiana</name>
    <name type="common">Chinese pond mussel</name>
    <name type="synonym">Anodonta woodiana</name>
    <dbReference type="NCBI Taxonomy" id="1069815"/>
    <lineage>
        <taxon>Eukaryota</taxon>
        <taxon>Metazoa</taxon>
        <taxon>Spiralia</taxon>
        <taxon>Lophotrochozoa</taxon>
        <taxon>Mollusca</taxon>
        <taxon>Bivalvia</taxon>
        <taxon>Autobranchia</taxon>
        <taxon>Heteroconchia</taxon>
        <taxon>Palaeoheterodonta</taxon>
        <taxon>Unionida</taxon>
        <taxon>Unionoidea</taxon>
        <taxon>Unionidae</taxon>
        <taxon>Unioninae</taxon>
        <taxon>Sinanodonta</taxon>
    </lineage>
</organism>
<evidence type="ECO:0000256" key="3">
    <source>
        <dbReference type="ARBA" id="ARBA00022989"/>
    </source>
</evidence>
<keyword evidence="6 8" id="KW-0675">Receptor</keyword>
<dbReference type="PROSITE" id="PS00237">
    <property type="entry name" value="G_PROTEIN_RECEP_F1_1"/>
    <property type="match status" value="1"/>
</dbReference>
<keyword evidence="12" id="KW-1185">Reference proteome</keyword>
<comment type="subcellular location">
    <subcellularLocation>
        <location evidence="1">Membrane</location>
        <topology evidence="1">Multi-pass membrane protein</topology>
    </subcellularLocation>
</comment>
<dbReference type="GO" id="GO:0004930">
    <property type="term" value="F:G protein-coupled receptor activity"/>
    <property type="evidence" value="ECO:0007669"/>
    <property type="project" value="UniProtKB-KW"/>
</dbReference>
<dbReference type="SUPFAM" id="SSF81321">
    <property type="entry name" value="Family A G protein-coupled receptor-like"/>
    <property type="match status" value="1"/>
</dbReference>